<dbReference type="SUPFAM" id="SSF53901">
    <property type="entry name" value="Thiolase-like"/>
    <property type="match status" value="1"/>
</dbReference>
<gene>
    <name evidence="2" type="ORF">METZ01_LOCUS204692</name>
</gene>
<feature type="non-terminal residue" evidence="2">
    <location>
        <position position="1"/>
    </location>
</feature>
<dbReference type="Pfam" id="PF22691">
    <property type="entry name" value="Thiolase_C_1"/>
    <property type="match status" value="1"/>
</dbReference>
<dbReference type="GO" id="GO:0016746">
    <property type="term" value="F:acyltransferase activity"/>
    <property type="evidence" value="ECO:0007669"/>
    <property type="project" value="InterPro"/>
</dbReference>
<dbReference type="PANTHER" id="PTHR42870:SF1">
    <property type="entry name" value="NON-SPECIFIC LIPID-TRANSFER PROTEIN-LIKE 2"/>
    <property type="match status" value="1"/>
</dbReference>
<reference evidence="2" key="1">
    <citation type="submission" date="2018-05" db="EMBL/GenBank/DDBJ databases">
        <authorList>
            <person name="Lanie J.A."/>
            <person name="Ng W.-L."/>
            <person name="Kazmierczak K.M."/>
            <person name="Andrzejewski T.M."/>
            <person name="Davidsen T.M."/>
            <person name="Wayne K.J."/>
            <person name="Tettelin H."/>
            <person name="Glass J.I."/>
            <person name="Rusch D."/>
            <person name="Podicherti R."/>
            <person name="Tsui H.-C.T."/>
            <person name="Winkler M.E."/>
        </authorList>
    </citation>
    <scope>NUCLEOTIDE SEQUENCE</scope>
</reference>
<proteinExistence type="predicted"/>
<dbReference type="EMBL" id="UINC01045274">
    <property type="protein sequence ID" value="SVB51838.1"/>
    <property type="molecule type" value="Genomic_DNA"/>
</dbReference>
<name>A0A382EM85_9ZZZZ</name>
<evidence type="ECO:0000313" key="2">
    <source>
        <dbReference type="EMBL" id="SVB51838.1"/>
    </source>
</evidence>
<dbReference type="AlphaFoldDB" id="A0A382EM85"/>
<protein>
    <recommendedName>
        <fullName evidence="1">Thiolase C-terminal domain-containing protein</fullName>
    </recommendedName>
</protein>
<sequence length="143" mass="15326">TAHRGRPSWDQFDDLTTMAMRDSAASLWERTELNPEDVDTAQLYDGFSWLTLAWIEAMGFCSRGEGGPFVEDGTRIAHGGALPLNTWGGQLSGGRLHGFGFLHEAVMQLRGQAHLQVEDAEVAVVGAGGGPECGALLLTRGLT</sequence>
<dbReference type="Gene3D" id="3.40.47.10">
    <property type="match status" value="1"/>
</dbReference>
<accession>A0A382EM85</accession>
<dbReference type="InterPro" id="IPR055140">
    <property type="entry name" value="Thiolase_C_2"/>
</dbReference>
<feature type="domain" description="Thiolase C-terminal" evidence="1">
    <location>
        <begin position="9"/>
        <end position="130"/>
    </location>
</feature>
<dbReference type="InterPro" id="IPR016039">
    <property type="entry name" value="Thiolase-like"/>
</dbReference>
<organism evidence="2">
    <name type="scientific">marine metagenome</name>
    <dbReference type="NCBI Taxonomy" id="408172"/>
    <lineage>
        <taxon>unclassified sequences</taxon>
        <taxon>metagenomes</taxon>
        <taxon>ecological metagenomes</taxon>
    </lineage>
</organism>
<evidence type="ECO:0000259" key="1">
    <source>
        <dbReference type="Pfam" id="PF22691"/>
    </source>
</evidence>
<dbReference type="PANTHER" id="PTHR42870">
    <property type="entry name" value="ACETYL-COA C-ACETYLTRANSFERASE"/>
    <property type="match status" value="1"/>
</dbReference>